<reference evidence="1" key="1">
    <citation type="journal article" date="2020" name="mSystems">
        <title>Genome- and Community-Level Interaction Insights into Carbon Utilization and Element Cycling Functions of Hydrothermarchaeota in Hydrothermal Sediment.</title>
        <authorList>
            <person name="Zhou Z."/>
            <person name="Liu Y."/>
            <person name="Xu W."/>
            <person name="Pan J."/>
            <person name="Luo Z.H."/>
            <person name="Li M."/>
        </authorList>
    </citation>
    <scope>NUCLEOTIDE SEQUENCE [LARGE SCALE GENOMIC DNA]</scope>
    <source>
        <strain evidence="1">SpSt-1224</strain>
    </source>
</reference>
<evidence type="ECO:0000313" key="1">
    <source>
        <dbReference type="EMBL" id="HET98665.1"/>
    </source>
</evidence>
<dbReference type="AlphaFoldDB" id="A0A7C2TKQ2"/>
<protein>
    <submittedName>
        <fullName evidence="1">Uncharacterized protein</fullName>
    </submittedName>
</protein>
<dbReference type="EMBL" id="DSDS01000186">
    <property type="protein sequence ID" value="HET98665.1"/>
    <property type="molecule type" value="Genomic_DNA"/>
</dbReference>
<accession>A0A7C2TKQ2</accession>
<organism evidence="1">
    <name type="scientific">Desulfurivibrio alkaliphilus</name>
    <dbReference type="NCBI Taxonomy" id="427923"/>
    <lineage>
        <taxon>Bacteria</taxon>
        <taxon>Pseudomonadati</taxon>
        <taxon>Thermodesulfobacteriota</taxon>
        <taxon>Desulfobulbia</taxon>
        <taxon>Desulfobulbales</taxon>
        <taxon>Desulfobulbaceae</taxon>
        <taxon>Desulfurivibrio</taxon>
    </lineage>
</organism>
<proteinExistence type="predicted"/>
<gene>
    <name evidence="1" type="ORF">ENN98_08305</name>
</gene>
<name>A0A7C2TKQ2_9BACT</name>
<dbReference type="Proteomes" id="UP000885986">
    <property type="component" value="Unassembled WGS sequence"/>
</dbReference>
<comment type="caution">
    <text evidence="1">The sequence shown here is derived from an EMBL/GenBank/DDBJ whole genome shotgun (WGS) entry which is preliminary data.</text>
</comment>
<sequence length="88" mass="10036">MPTWKLKIDDELLFHHLCAKCDQRMADGLLKADWVKIRDNEPVVCGECSRKCGLTVRALWGADEKSRYAVCAQCAELPTCPLQGRYYC</sequence>